<accession>A0A6J4K942</accession>
<proteinExistence type="predicted"/>
<feature type="non-terminal residue" evidence="2">
    <location>
        <position position="1"/>
    </location>
</feature>
<dbReference type="AlphaFoldDB" id="A0A6J4K942"/>
<reference evidence="2" key="1">
    <citation type="submission" date="2020-02" db="EMBL/GenBank/DDBJ databases">
        <authorList>
            <person name="Meier V. D."/>
        </authorList>
    </citation>
    <scope>NUCLEOTIDE SEQUENCE</scope>
    <source>
        <strain evidence="2">AVDCRST_MAG89</strain>
    </source>
</reference>
<gene>
    <name evidence="2" type="ORF">AVDCRST_MAG89-344</name>
</gene>
<feature type="compositionally biased region" description="Gly residues" evidence="1">
    <location>
        <begin position="180"/>
        <end position="192"/>
    </location>
</feature>
<evidence type="ECO:0000256" key="1">
    <source>
        <dbReference type="SAM" id="MobiDB-lite"/>
    </source>
</evidence>
<feature type="compositionally biased region" description="Basic and acidic residues" evidence="1">
    <location>
        <begin position="208"/>
        <end position="219"/>
    </location>
</feature>
<name>A0A6J4K942_9BACT</name>
<organism evidence="2">
    <name type="scientific">uncultured Gemmatimonadota bacterium</name>
    <dbReference type="NCBI Taxonomy" id="203437"/>
    <lineage>
        <taxon>Bacteria</taxon>
        <taxon>Pseudomonadati</taxon>
        <taxon>Gemmatimonadota</taxon>
        <taxon>environmental samples</taxon>
    </lineage>
</organism>
<protein>
    <submittedName>
        <fullName evidence="2">Uncharacterized protein</fullName>
    </submittedName>
</protein>
<sequence>EEPLFAPRGGRVRAVLSPVDAAARARRAHVVRRAGAAGGPAAAAGRQPRELVGRIRAARGAARAPPGRADVHGDVERGAGALSLVPADGRRGRGPRVGGLRLPRARLPAGAAARTAGIHRRLLSPGAHLALAPPSARLPPGGGGVRAPPLRPRPSRGHSRGAVEHHRADLLRLRRRGDGRAGAGRGAGAAGGEGDRRRARIPRRAWGGRRERVAGRDAM</sequence>
<feature type="region of interest" description="Disordered" evidence="1">
    <location>
        <begin position="132"/>
        <end position="219"/>
    </location>
</feature>
<feature type="compositionally biased region" description="Basic and acidic residues" evidence="1">
    <location>
        <begin position="161"/>
        <end position="179"/>
    </location>
</feature>
<dbReference type="EMBL" id="CADCTV010000080">
    <property type="protein sequence ID" value="CAA9299315.1"/>
    <property type="molecule type" value="Genomic_DNA"/>
</dbReference>
<feature type="compositionally biased region" description="Basic residues" evidence="1">
    <location>
        <begin position="197"/>
        <end position="207"/>
    </location>
</feature>
<evidence type="ECO:0000313" key="2">
    <source>
        <dbReference type="EMBL" id="CAA9299315.1"/>
    </source>
</evidence>
<feature type="non-terminal residue" evidence="2">
    <location>
        <position position="219"/>
    </location>
</feature>